<dbReference type="SUPFAM" id="SSF52540">
    <property type="entry name" value="P-loop containing nucleoside triphosphate hydrolases"/>
    <property type="match status" value="1"/>
</dbReference>
<reference evidence="2 3" key="1">
    <citation type="submission" date="2020-08" db="EMBL/GenBank/DDBJ databases">
        <title>Genomic Encyclopedia of Type Strains, Phase IV (KMG-V): Genome sequencing to study the core and pangenomes of soil and plant-associated prokaryotes.</title>
        <authorList>
            <person name="Whitman W."/>
        </authorList>
    </citation>
    <scope>NUCLEOTIDE SEQUENCE [LARGE SCALE GENOMIC DNA]</scope>
    <source>
        <strain evidence="2 3">SEMIA 4060</strain>
    </source>
</reference>
<feature type="domain" description="AAA" evidence="1">
    <location>
        <begin position="120"/>
        <end position="301"/>
    </location>
</feature>
<gene>
    <name evidence="2" type="ORF">GGD46_004244</name>
</gene>
<evidence type="ECO:0000313" key="3">
    <source>
        <dbReference type="Proteomes" id="UP000565576"/>
    </source>
</evidence>
<dbReference type="PANTHER" id="PTHR13696">
    <property type="entry name" value="P-LOOP CONTAINING NUCLEOSIDE TRIPHOSPHATE HYDROLASE"/>
    <property type="match status" value="1"/>
</dbReference>
<dbReference type="SUPFAM" id="SSF46955">
    <property type="entry name" value="Putative DNA-binding domain"/>
    <property type="match status" value="1"/>
</dbReference>
<dbReference type="GO" id="GO:0006355">
    <property type="term" value="P:regulation of DNA-templated transcription"/>
    <property type="evidence" value="ECO:0007669"/>
    <property type="project" value="InterPro"/>
</dbReference>
<dbReference type="NCBIfam" id="TIGR03453">
    <property type="entry name" value="partition_RepA"/>
    <property type="match status" value="1"/>
</dbReference>
<accession>A0A7X0ITM2</accession>
<proteinExistence type="predicted"/>
<dbReference type="InterPro" id="IPR027417">
    <property type="entry name" value="P-loop_NTPase"/>
</dbReference>
<dbReference type="AlphaFoldDB" id="A0A7X0ITM2"/>
<dbReference type="Gene3D" id="3.40.50.300">
    <property type="entry name" value="P-loop containing nucleotide triphosphate hydrolases"/>
    <property type="match status" value="1"/>
</dbReference>
<organism evidence="2 3">
    <name type="scientific">Rhizobium lusitanum</name>
    <dbReference type="NCBI Taxonomy" id="293958"/>
    <lineage>
        <taxon>Bacteria</taxon>
        <taxon>Pseudomonadati</taxon>
        <taxon>Pseudomonadota</taxon>
        <taxon>Alphaproteobacteria</taxon>
        <taxon>Hyphomicrobiales</taxon>
        <taxon>Rhizobiaceae</taxon>
        <taxon>Rhizobium/Agrobacterium group</taxon>
        <taxon>Rhizobium</taxon>
    </lineage>
</organism>
<protein>
    <submittedName>
        <fullName evidence="2">Chromosome partitioning protein</fullName>
    </submittedName>
</protein>
<dbReference type="PANTHER" id="PTHR13696:SF52">
    <property type="entry name" value="PARA FAMILY PROTEIN CT_582"/>
    <property type="match status" value="1"/>
</dbReference>
<name>A0A7X0ITM2_9HYPH</name>
<dbReference type="InterPro" id="IPR050678">
    <property type="entry name" value="DNA_Partitioning_ATPase"/>
</dbReference>
<dbReference type="InterPro" id="IPR025669">
    <property type="entry name" value="AAA_dom"/>
</dbReference>
<dbReference type="Gene3D" id="1.10.1660.10">
    <property type="match status" value="1"/>
</dbReference>
<evidence type="ECO:0000313" key="2">
    <source>
        <dbReference type="EMBL" id="MBB6486945.1"/>
    </source>
</evidence>
<dbReference type="RefSeq" id="WP_184707319.1">
    <property type="nucleotide sequence ID" value="NZ_JACHBG010000010.1"/>
</dbReference>
<dbReference type="GO" id="GO:0003677">
    <property type="term" value="F:DNA binding"/>
    <property type="evidence" value="ECO:0007669"/>
    <property type="project" value="InterPro"/>
</dbReference>
<dbReference type="NCBIfam" id="NF010443">
    <property type="entry name" value="PRK13869.1"/>
    <property type="match status" value="1"/>
</dbReference>
<dbReference type="Pfam" id="PF13614">
    <property type="entry name" value="AAA_31"/>
    <property type="match status" value="1"/>
</dbReference>
<dbReference type="EMBL" id="JACHBG010000010">
    <property type="protein sequence ID" value="MBB6486945.1"/>
    <property type="molecule type" value="Genomic_DNA"/>
</dbReference>
<dbReference type="InterPro" id="IPR009061">
    <property type="entry name" value="DNA-bd_dom_put_sf"/>
</dbReference>
<dbReference type="InterPro" id="IPR017818">
    <property type="entry name" value="Plasmid_partition_RepA"/>
</dbReference>
<dbReference type="CDD" id="cd02042">
    <property type="entry name" value="ParAB_family"/>
    <property type="match status" value="1"/>
</dbReference>
<comment type="caution">
    <text evidence="2">The sequence shown here is derived from an EMBL/GenBank/DDBJ whole genome shotgun (WGS) entry which is preliminary data.</text>
</comment>
<sequence>MNAKLQSTDMVESSADKISRQSQLLSAQLQSIRERLYEPESAKTLKTYTSREVATLLGIAESTLRQMSLDGESAIPDRQDNGRRIYTLSQINQLREHLAHKRPAEALEFLPRRRPGDKLQVIAVANFKGGSAKTTTTVHLAHYLAIHGLRVLAIDLDPQASLSAMFGYQPEFDVDENETIYAAIRYDDARRPIREVIRQTYFDGIDLVPANLELMEYEHETPQAIAEGYGRGNEIFFRRLATVIGEVGADYDVVLIDAPPQLGYLTLGALCAATALMITIHPAMIDVASMNQFLAMMSDLMRVIEERGGVLSHDFIRYVITRHNPNDGPQVNIVTLLRSLFKDDVLAPAVVETTAIASAGLEKKSLYEMSRGSVGRDTLNRALDSVDAVNHEILNHIKQVWGR</sequence>
<dbReference type="Proteomes" id="UP000565576">
    <property type="component" value="Unassembled WGS sequence"/>
</dbReference>
<evidence type="ECO:0000259" key="1">
    <source>
        <dbReference type="Pfam" id="PF13614"/>
    </source>
</evidence>